<dbReference type="RefSeq" id="WP_304122221.1">
    <property type="nucleotide sequence ID" value="NZ_DYZA01000125.1"/>
</dbReference>
<dbReference type="Gene3D" id="1.20.141.10">
    <property type="entry name" value="Chitosanase, subunit A, domain 1"/>
    <property type="match status" value="1"/>
</dbReference>
<reference evidence="3" key="1">
    <citation type="journal article" date="2021" name="PeerJ">
        <title>Extensive microbial diversity within the chicken gut microbiome revealed by metagenomics and culture.</title>
        <authorList>
            <person name="Gilroy R."/>
            <person name="Ravi A."/>
            <person name="Getino M."/>
            <person name="Pursley I."/>
            <person name="Horton D.L."/>
            <person name="Alikhan N.F."/>
            <person name="Baker D."/>
            <person name="Gharbi K."/>
            <person name="Hall N."/>
            <person name="Watson M."/>
            <person name="Adriaenssens E.M."/>
            <person name="Foster-Nyarko E."/>
            <person name="Jarju S."/>
            <person name="Secka A."/>
            <person name="Antonio M."/>
            <person name="Oren A."/>
            <person name="Chaudhuri R.R."/>
            <person name="La Ragione R."/>
            <person name="Hildebrand F."/>
            <person name="Pallen M.J."/>
        </authorList>
    </citation>
    <scope>NUCLEOTIDE SEQUENCE</scope>
    <source>
        <strain evidence="3">ChiGjej2B2-19336</strain>
    </source>
</reference>
<dbReference type="InterPro" id="IPR018537">
    <property type="entry name" value="Peptidoglycan-bd_3"/>
</dbReference>
<proteinExistence type="predicted"/>
<name>A0A921AWL8_9BACT</name>
<organism evidence="3 4">
    <name type="scientific">Mailhella massiliensis</name>
    <dbReference type="NCBI Taxonomy" id="1903261"/>
    <lineage>
        <taxon>Bacteria</taxon>
        <taxon>Pseudomonadati</taxon>
        <taxon>Thermodesulfobacteriota</taxon>
        <taxon>Desulfovibrionia</taxon>
        <taxon>Desulfovibrionales</taxon>
        <taxon>Desulfovibrionaceae</taxon>
        <taxon>Mailhella</taxon>
    </lineage>
</organism>
<reference evidence="3" key="2">
    <citation type="submission" date="2021-09" db="EMBL/GenBank/DDBJ databases">
        <authorList>
            <person name="Gilroy R."/>
        </authorList>
    </citation>
    <scope>NUCLEOTIDE SEQUENCE</scope>
    <source>
        <strain evidence="3">ChiGjej2B2-19336</strain>
    </source>
</reference>
<dbReference type="Pfam" id="PF09374">
    <property type="entry name" value="PG_binding_3"/>
    <property type="match status" value="1"/>
</dbReference>
<feature type="domain" description="Peptidoglycan binding" evidence="2">
    <location>
        <begin position="51"/>
        <end position="116"/>
    </location>
</feature>
<dbReference type="Proteomes" id="UP000698963">
    <property type="component" value="Unassembled WGS sequence"/>
</dbReference>
<comment type="caution">
    <text evidence="3">The sequence shown here is derived from an EMBL/GenBank/DDBJ whole genome shotgun (WGS) entry which is preliminary data.</text>
</comment>
<evidence type="ECO:0000313" key="4">
    <source>
        <dbReference type="Proteomes" id="UP000698963"/>
    </source>
</evidence>
<evidence type="ECO:0000313" key="3">
    <source>
        <dbReference type="EMBL" id="HJD97261.1"/>
    </source>
</evidence>
<dbReference type="Pfam" id="PF05838">
    <property type="entry name" value="Glyco_hydro_108"/>
    <property type="match status" value="1"/>
</dbReference>
<feature type="non-terminal residue" evidence="3">
    <location>
        <position position="1"/>
    </location>
</feature>
<evidence type="ECO:0008006" key="5">
    <source>
        <dbReference type="Google" id="ProtNLM"/>
    </source>
</evidence>
<evidence type="ECO:0000259" key="2">
    <source>
        <dbReference type="Pfam" id="PF09374"/>
    </source>
</evidence>
<dbReference type="EMBL" id="DYZA01000125">
    <property type="protein sequence ID" value="HJD97261.1"/>
    <property type="molecule type" value="Genomic_DNA"/>
</dbReference>
<sequence>IDEDDIRALTPALAARVLRRNFWDVFPLDNVKPLMAMVIYDTAVNMGVPYAKKMVQQALGVAVDGRFGPLTWGALKLCDDKKTAAAMCHIRRARYCELARSNPALSPFLSGWLRRTDALEEAVEGA</sequence>
<dbReference type="AlphaFoldDB" id="A0A921AWL8"/>
<dbReference type="SUPFAM" id="SSF53955">
    <property type="entry name" value="Lysozyme-like"/>
    <property type="match status" value="1"/>
</dbReference>
<feature type="domain" description="TtsA-like Glycoside hydrolase family 108" evidence="1">
    <location>
        <begin position="4"/>
        <end position="47"/>
    </location>
</feature>
<dbReference type="InterPro" id="IPR008565">
    <property type="entry name" value="TtsA-like_GH18_dom"/>
</dbReference>
<accession>A0A921AWL8</accession>
<gene>
    <name evidence="3" type="ORF">K8W16_06415</name>
</gene>
<evidence type="ECO:0000259" key="1">
    <source>
        <dbReference type="Pfam" id="PF05838"/>
    </source>
</evidence>
<dbReference type="InterPro" id="IPR023346">
    <property type="entry name" value="Lysozyme-like_dom_sf"/>
</dbReference>
<protein>
    <recommendedName>
        <fullName evidence="5">Peptidoglycan binding domain-containing protein</fullName>
    </recommendedName>
</protein>